<keyword evidence="8" id="KW-0804">Transcription</keyword>
<dbReference type="AlphaFoldDB" id="A0AAV2ZUV2"/>
<dbReference type="PANTHER" id="PTHR23341:SF4">
    <property type="entry name" value="HIGH MOBILITY GROUP PROTEIN HMGI-C"/>
    <property type="match status" value="1"/>
</dbReference>
<evidence type="ECO:0000256" key="8">
    <source>
        <dbReference type="ARBA" id="ARBA00023163"/>
    </source>
</evidence>
<evidence type="ECO:0000256" key="6">
    <source>
        <dbReference type="ARBA" id="ARBA00023015"/>
    </source>
</evidence>
<evidence type="ECO:0000256" key="9">
    <source>
        <dbReference type="ARBA" id="ARBA00023242"/>
    </source>
</evidence>
<evidence type="ECO:0000313" key="12">
    <source>
        <dbReference type="Proteomes" id="UP001181693"/>
    </source>
</evidence>
<evidence type="ECO:0000256" key="3">
    <source>
        <dbReference type="ARBA" id="ARBA00022553"/>
    </source>
</evidence>
<dbReference type="PANTHER" id="PTHR23341">
    <property type="entry name" value="HIGH MOBILITY GROUP PROTEINS HMG-A AND C"/>
    <property type="match status" value="1"/>
</dbReference>
<dbReference type="SMART" id="SM00384">
    <property type="entry name" value="AT_hook"/>
    <property type="match status" value="7"/>
</dbReference>
<evidence type="ECO:0008006" key="13">
    <source>
        <dbReference type="Google" id="ProtNLM"/>
    </source>
</evidence>
<keyword evidence="5" id="KW-0007">Acetylation</keyword>
<evidence type="ECO:0000256" key="1">
    <source>
        <dbReference type="ARBA" id="ARBA00004123"/>
    </source>
</evidence>
<accession>A0AAV2ZUV2</accession>
<gene>
    <name evidence="11" type="ORF">GDO54_017233</name>
</gene>
<feature type="compositionally biased region" description="Basic and acidic residues" evidence="10">
    <location>
        <begin position="29"/>
        <end position="46"/>
    </location>
</feature>
<evidence type="ECO:0000313" key="11">
    <source>
        <dbReference type="EMBL" id="DBA20456.1"/>
    </source>
</evidence>
<evidence type="ECO:0000256" key="7">
    <source>
        <dbReference type="ARBA" id="ARBA00023125"/>
    </source>
</evidence>
<keyword evidence="9" id="KW-0539">Nucleus</keyword>
<dbReference type="GO" id="GO:0005634">
    <property type="term" value="C:nucleus"/>
    <property type="evidence" value="ECO:0007669"/>
    <property type="project" value="UniProtKB-SubCell"/>
</dbReference>
<feature type="compositionally biased region" description="Acidic residues" evidence="10">
    <location>
        <begin position="275"/>
        <end position="323"/>
    </location>
</feature>
<dbReference type="GO" id="GO:0003712">
    <property type="term" value="F:transcription coregulator activity"/>
    <property type="evidence" value="ECO:0007669"/>
    <property type="project" value="TreeGrafter"/>
</dbReference>
<feature type="compositionally biased region" description="Basic residues" evidence="10">
    <location>
        <begin position="131"/>
        <end position="141"/>
    </location>
</feature>
<dbReference type="Proteomes" id="UP001181693">
    <property type="component" value="Unassembled WGS sequence"/>
</dbReference>
<sequence>MSTGRSDTSSKRKRSTPQKFKSRKLFASSRHDILEQPEFSRARDGGVQEIQLSLPKLPVTLQNKENMPEKCPNGSMTASRGRGRPKGSKNKTFPSLPTKVYAVREGKSPIYTSRPVSSGHNESLNRDVTPHRGRGRPKGSTKVKPIGEDVPKRSRGRPKGSKNKKPSKATLLKMLTSGEKIGRGRPRKVPHPNEALTPKRGRGRPKGSLNKVSSAKRLALMSGTLEVKKRGRPKKIMLHHSALLSLTPKRSRGRPRKKGSFAAVTSHELKSSESNTEDEDNLDSDEDNDVDDDDKEEEEEEEEEEREEEGEEDEEEDGEEDDK</sequence>
<feature type="compositionally biased region" description="Basic residues" evidence="10">
    <location>
        <begin position="11"/>
        <end position="24"/>
    </location>
</feature>
<feature type="region of interest" description="Disordered" evidence="10">
    <location>
        <begin position="1"/>
        <end position="323"/>
    </location>
</feature>
<feature type="compositionally biased region" description="Basic residues" evidence="10">
    <location>
        <begin position="153"/>
        <end position="167"/>
    </location>
</feature>
<keyword evidence="12" id="KW-1185">Reference proteome</keyword>
<protein>
    <recommendedName>
        <fullName evidence="13">Chromosomal protein D1-like</fullName>
    </recommendedName>
</protein>
<feature type="compositionally biased region" description="Basic residues" evidence="10">
    <location>
        <begin position="249"/>
        <end position="259"/>
    </location>
</feature>
<dbReference type="GO" id="GO:0006355">
    <property type="term" value="P:regulation of DNA-templated transcription"/>
    <property type="evidence" value="ECO:0007669"/>
    <property type="project" value="InterPro"/>
</dbReference>
<dbReference type="GO" id="GO:0003677">
    <property type="term" value="F:DNA binding"/>
    <property type="evidence" value="ECO:0007669"/>
    <property type="project" value="UniProtKB-KW"/>
</dbReference>
<comment type="subcellular location">
    <subcellularLocation>
        <location evidence="1">Nucleus</location>
    </subcellularLocation>
</comment>
<keyword evidence="7" id="KW-0238">DNA-binding</keyword>
<proteinExistence type="inferred from homology"/>
<comment type="caution">
    <text evidence="11">The sequence shown here is derived from an EMBL/GenBank/DDBJ whole genome shotgun (WGS) entry which is preliminary data.</text>
</comment>
<name>A0AAV2ZUV2_PYXAD</name>
<comment type="similarity">
    <text evidence="2">Belongs to the HMGA family.</text>
</comment>
<evidence type="ECO:0000256" key="5">
    <source>
        <dbReference type="ARBA" id="ARBA00022990"/>
    </source>
</evidence>
<reference evidence="11" key="1">
    <citation type="thesis" date="2020" institute="ProQuest LLC" country="789 East Eisenhower Parkway, Ann Arbor, MI, USA">
        <title>Comparative Genomics and Chromosome Evolution.</title>
        <authorList>
            <person name="Mudd A.B."/>
        </authorList>
    </citation>
    <scope>NUCLEOTIDE SEQUENCE</scope>
    <source>
        <strain evidence="11">1538</strain>
        <tissue evidence="11">Blood</tissue>
    </source>
</reference>
<evidence type="ECO:0000256" key="2">
    <source>
        <dbReference type="ARBA" id="ARBA00010812"/>
    </source>
</evidence>
<feature type="compositionally biased region" description="Basic residues" evidence="10">
    <location>
        <begin position="229"/>
        <end position="238"/>
    </location>
</feature>
<keyword evidence="6" id="KW-0805">Transcription regulation</keyword>
<dbReference type="InterPro" id="IPR017956">
    <property type="entry name" value="AT_hook_DNA-bd_motif"/>
</dbReference>
<feature type="compositionally biased region" description="Polar residues" evidence="10">
    <location>
        <begin position="110"/>
        <end position="122"/>
    </location>
</feature>
<dbReference type="InterPro" id="IPR000116">
    <property type="entry name" value="HMGA"/>
</dbReference>
<evidence type="ECO:0000256" key="4">
    <source>
        <dbReference type="ARBA" id="ARBA00022737"/>
    </source>
</evidence>
<dbReference type="EMBL" id="DYDO01000007">
    <property type="protein sequence ID" value="DBA20456.1"/>
    <property type="molecule type" value="Genomic_DNA"/>
</dbReference>
<organism evidence="11 12">
    <name type="scientific">Pyxicephalus adspersus</name>
    <name type="common">African bullfrog</name>
    <dbReference type="NCBI Taxonomy" id="30357"/>
    <lineage>
        <taxon>Eukaryota</taxon>
        <taxon>Metazoa</taxon>
        <taxon>Chordata</taxon>
        <taxon>Craniata</taxon>
        <taxon>Vertebrata</taxon>
        <taxon>Euteleostomi</taxon>
        <taxon>Amphibia</taxon>
        <taxon>Batrachia</taxon>
        <taxon>Anura</taxon>
        <taxon>Neobatrachia</taxon>
        <taxon>Ranoidea</taxon>
        <taxon>Pyxicephalidae</taxon>
        <taxon>Pyxicephalinae</taxon>
        <taxon>Pyxicephalus</taxon>
    </lineage>
</organism>
<dbReference type="GO" id="GO:0010557">
    <property type="term" value="P:positive regulation of macromolecule biosynthetic process"/>
    <property type="evidence" value="ECO:0007669"/>
    <property type="project" value="UniProtKB-ARBA"/>
</dbReference>
<dbReference type="PRINTS" id="PR00929">
    <property type="entry name" value="ATHOOK"/>
</dbReference>
<dbReference type="PRINTS" id="PR00930">
    <property type="entry name" value="HIGHMOBLTYIY"/>
</dbReference>
<keyword evidence="4" id="KW-0677">Repeat</keyword>
<dbReference type="GO" id="GO:0000785">
    <property type="term" value="C:chromatin"/>
    <property type="evidence" value="ECO:0007669"/>
    <property type="project" value="InterPro"/>
</dbReference>
<evidence type="ECO:0000256" key="10">
    <source>
        <dbReference type="SAM" id="MobiDB-lite"/>
    </source>
</evidence>
<keyword evidence="3" id="KW-0597">Phosphoprotein</keyword>